<feature type="compositionally biased region" description="Polar residues" evidence="1">
    <location>
        <begin position="211"/>
        <end position="234"/>
    </location>
</feature>
<dbReference type="EMBL" id="CAAALY010245278">
    <property type="protein sequence ID" value="VEL33166.1"/>
    <property type="molecule type" value="Genomic_DNA"/>
</dbReference>
<feature type="region of interest" description="Disordered" evidence="1">
    <location>
        <begin position="271"/>
        <end position="296"/>
    </location>
</feature>
<proteinExistence type="predicted"/>
<feature type="compositionally biased region" description="Basic and acidic residues" evidence="1">
    <location>
        <begin position="271"/>
        <end position="284"/>
    </location>
</feature>
<sequence length="335" mass="35792">MQFSALRAQLTVRLFFTHPPLGASNLPKPSFDTTSCAVIRSNLQDQLTDSSMLLSLPSKPEAPHYPNFGKSSTTGLPPLLPTAITLPITSPTTYSTTNTTTTTTNNSNNNNSSSSNNNNTINGTKSSSDPTVSVSTTIIELIPTIGNKPCAQDQLALLTSDQKDAMTTGSAMSTNLCLGQLPGPSNPISTTAVVAANDLSRPTVGRERKTSSLTLNNLTPSASSIRPNQGQSRADSAPIGYAQLMSSRRLILAPTDKREVDTLTLEAAGKKDGQSCDEWREGNDKSQTINYPNPVPSIEHTEKMAQTSGRQAPSVNYDEEFICEEKLGFEKSLVP</sequence>
<evidence type="ECO:0000313" key="2">
    <source>
        <dbReference type="EMBL" id="VEL33166.1"/>
    </source>
</evidence>
<reference evidence="2" key="1">
    <citation type="submission" date="2018-11" db="EMBL/GenBank/DDBJ databases">
        <authorList>
            <consortium name="Pathogen Informatics"/>
        </authorList>
    </citation>
    <scope>NUCLEOTIDE SEQUENCE</scope>
</reference>
<feature type="compositionally biased region" description="Low complexity" evidence="1">
    <location>
        <begin position="71"/>
        <end position="82"/>
    </location>
</feature>
<protein>
    <submittedName>
        <fullName evidence="2">Uncharacterized protein</fullName>
    </submittedName>
</protein>
<dbReference type="Proteomes" id="UP000784294">
    <property type="component" value="Unassembled WGS sequence"/>
</dbReference>
<comment type="caution">
    <text evidence="2">The sequence shown here is derived from an EMBL/GenBank/DDBJ whole genome shotgun (WGS) entry which is preliminary data.</text>
</comment>
<accession>A0A3S5AVK4</accession>
<dbReference type="AlphaFoldDB" id="A0A3S5AVK4"/>
<feature type="region of interest" description="Disordered" evidence="1">
    <location>
        <begin position="63"/>
        <end position="82"/>
    </location>
</feature>
<feature type="region of interest" description="Disordered" evidence="1">
    <location>
        <begin position="202"/>
        <end position="235"/>
    </location>
</feature>
<organism evidence="2 3">
    <name type="scientific">Protopolystoma xenopodis</name>
    <dbReference type="NCBI Taxonomy" id="117903"/>
    <lineage>
        <taxon>Eukaryota</taxon>
        <taxon>Metazoa</taxon>
        <taxon>Spiralia</taxon>
        <taxon>Lophotrochozoa</taxon>
        <taxon>Platyhelminthes</taxon>
        <taxon>Monogenea</taxon>
        <taxon>Polyopisthocotylea</taxon>
        <taxon>Polystomatidea</taxon>
        <taxon>Polystomatidae</taxon>
        <taxon>Protopolystoma</taxon>
    </lineage>
</organism>
<gene>
    <name evidence="2" type="ORF">PXEA_LOCUS26606</name>
</gene>
<feature type="region of interest" description="Disordered" evidence="1">
    <location>
        <begin position="88"/>
        <end position="132"/>
    </location>
</feature>
<name>A0A3S5AVK4_9PLAT</name>
<evidence type="ECO:0000313" key="3">
    <source>
        <dbReference type="Proteomes" id="UP000784294"/>
    </source>
</evidence>
<keyword evidence="3" id="KW-1185">Reference proteome</keyword>
<evidence type="ECO:0000256" key="1">
    <source>
        <dbReference type="SAM" id="MobiDB-lite"/>
    </source>
</evidence>